<evidence type="ECO:0000313" key="8">
    <source>
        <dbReference type="Proteomes" id="UP001632038"/>
    </source>
</evidence>
<dbReference type="InterPro" id="IPR039605">
    <property type="entry name" value="AHL"/>
</dbReference>
<feature type="region of interest" description="Disordered" evidence="5">
    <location>
        <begin position="315"/>
        <end position="334"/>
    </location>
</feature>
<dbReference type="PANTHER" id="PTHR31500:SF96">
    <property type="entry name" value="AT-HOOK MOTIF NUCLEAR-LOCALIZED PROTEIN 7"/>
    <property type="match status" value="1"/>
</dbReference>
<evidence type="ECO:0000256" key="1">
    <source>
        <dbReference type="ARBA" id="ARBA00023015"/>
    </source>
</evidence>
<comment type="caution">
    <text evidence="7">The sequence shown here is derived from an EMBL/GenBank/DDBJ whole genome shotgun (WGS) entry which is preliminary data.</text>
</comment>
<dbReference type="Pfam" id="PF03479">
    <property type="entry name" value="PCC"/>
    <property type="match status" value="1"/>
</dbReference>
<keyword evidence="8" id="KW-1185">Reference proteome</keyword>
<keyword evidence="2 4" id="KW-0238">DNA-binding</keyword>
<feature type="region of interest" description="Disordered" evidence="5">
    <location>
        <begin position="88"/>
        <end position="108"/>
    </location>
</feature>
<evidence type="ECO:0000256" key="5">
    <source>
        <dbReference type="SAM" id="MobiDB-lite"/>
    </source>
</evidence>
<evidence type="ECO:0000256" key="4">
    <source>
        <dbReference type="RuleBase" id="RU367031"/>
    </source>
</evidence>
<keyword evidence="1 4" id="KW-0805">Transcription regulation</keyword>
<comment type="function">
    <text evidence="4">Transcription factor that specifically binds AT-rich DNA sequences related to the nuclear matrix attachment regions (MARs).</text>
</comment>
<dbReference type="PANTHER" id="PTHR31500">
    <property type="entry name" value="AT-HOOK MOTIF NUCLEAR-LOCALIZED PROTEIN 9"/>
    <property type="match status" value="1"/>
</dbReference>
<reference evidence="8" key="1">
    <citation type="journal article" date="2024" name="IScience">
        <title>Strigolactones Initiate the Formation of Haustorium-like Structures in Castilleja.</title>
        <authorList>
            <person name="Buerger M."/>
            <person name="Peterson D."/>
            <person name="Chory J."/>
        </authorList>
    </citation>
    <scope>NUCLEOTIDE SEQUENCE [LARGE SCALE GENOMIC DNA]</scope>
</reference>
<dbReference type="SUPFAM" id="SSF117856">
    <property type="entry name" value="AF0104/ALDC/Ptd012-like"/>
    <property type="match status" value="1"/>
</dbReference>
<feature type="compositionally biased region" description="Polar residues" evidence="5">
    <location>
        <begin position="1"/>
        <end position="14"/>
    </location>
</feature>
<organism evidence="7 8">
    <name type="scientific">Castilleja foliolosa</name>
    <dbReference type="NCBI Taxonomy" id="1961234"/>
    <lineage>
        <taxon>Eukaryota</taxon>
        <taxon>Viridiplantae</taxon>
        <taxon>Streptophyta</taxon>
        <taxon>Embryophyta</taxon>
        <taxon>Tracheophyta</taxon>
        <taxon>Spermatophyta</taxon>
        <taxon>Magnoliopsida</taxon>
        <taxon>eudicotyledons</taxon>
        <taxon>Gunneridae</taxon>
        <taxon>Pentapetalae</taxon>
        <taxon>asterids</taxon>
        <taxon>lamiids</taxon>
        <taxon>Lamiales</taxon>
        <taxon>Orobanchaceae</taxon>
        <taxon>Pedicularideae</taxon>
        <taxon>Castillejinae</taxon>
        <taxon>Castilleja</taxon>
    </lineage>
</organism>
<dbReference type="CDD" id="cd11378">
    <property type="entry name" value="DUF296"/>
    <property type="match status" value="1"/>
</dbReference>
<feature type="domain" description="PPC" evidence="6">
    <location>
        <begin position="125"/>
        <end position="263"/>
    </location>
</feature>
<dbReference type="EMBL" id="JAVIJP010000055">
    <property type="protein sequence ID" value="KAL3622945.1"/>
    <property type="molecule type" value="Genomic_DNA"/>
</dbReference>
<dbReference type="InterPro" id="IPR005175">
    <property type="entry name" value="PPC_dom"/>
</dbReference>
<feature type="region of interest" description="Disordered" evidence="5">
    <location>
        <begin position="1"/>
        <end position="21"/>
    </location>
</feature>
<comment type="domain">
    <text evidence="4">The PPC domain mediates interactions between AHL proteins.</text>
</comment>
<keyword evidence="3 4" id="KW-0804">Transcription</keyword>
<dbReference type="Proteomes" id="UP001632038">
    <property type="component" value="Unassembled WGS sequence"/>
</dbReference>
<protein>
    <recommendedName>
        <fullName evidence="4">AT-hook motif nuclear-localized protein</fullName>
    </recommendedName>
</protein>
<evidence type="ECO:0000313" key="7">
    <source>
        <dbReference type="EMBL" id="KAL3622945.1"/>
    </source>
</evidence>
<name>A0ABD3C263_9LAMI</name>
<dbReference type="AlphaFoldDB" id="A0ABD3C263"/>
<keyword evidence="4" id="KW-0539">Nucleus</keyword>
<sequence length="334" mass="34733">MEDQNDIVSQQATAGSELVHVPEPMEVVAAGADEKLESPGGGDGGYGVVAVASSGGEGELFRFKRRRGRPRKQLVGAVEAPGKEFMAAMGSSATPQKRGRGRPRGTGKWQTLAASLGGTIRETAGTDFTPHVIPIQEGENIVQRIWSFSHRIPESICILSAAGTISSAEVHNPDSPGSVIRYEGQFSIVYLGGSHTYDDKGSGKIFLLSVQLVNAEGRFCGGAVASSLIASGPTQLIIGTFKENVIRPKLKVMPLSIETPKPNKGTGPVIATAPVQAINELANDGVATDSSTVGNAPPNEVAPLPLDWKSFEQSIGSRSGCGTSSSGLDTGAIN</sequence>
<dbReference type="PROSITE" id="PS51742">
    <property type="entry name" value="PPC"/>
    <property type="match status" value="1"/>
</dbReference>
<gene>
    <name evidence="7" type="ORF">CASFOL_033245</name>
</gene>
<evidence type="ECO:0000259" key="6">
    <source>
        <dbReference type="PROSITE" id="PS51742"/>
    </source>
</evidence>
<dbReference type="GO" id="GO:0003680">
    <property type="term" value="F:minor groove of adenine-thymine-rich DNA binding"/>
    <property type="evidence" value="ECO:0007669"/>
    <property type="project" value="UniProtKB-UniRule"/>
</dbReference>
<feature type="compositionally biased region" description="Low complexity" evidence="5">
    <location>
        <begin position="315"/>
        <end position="327"/>
    </location>
</feature>
<dbReference type="GO" id="GO:0005634">
    <property type="term" value="C:nucleus"/>
    <property type="evidence" value="ECO:0007669"/>
    <property type="project" value="UniProtKB-SubCell"/>
</dbReference>
<comment type="subcellular location">
    <subcellularLocation>
        <location evidence="4">Nucleus</location>
    </subcellularLocation>
</comment>
<evidence type="ECO:0000256" key="2">
    <source>
        <dbReference type="ARBA" id="ARBA00023125"/>
    </source>
</evidence>
<dbReference type="Gene3D" id="3.30.1330.80">
    <property type="entry name" value="Hypothetical protein, similar to alpha- acetolactate decarboxylase, domain 2"/>
    <property type="match status" value="1"/>
</dbReference>
<proteinExistence type="predicted"/>
<evidence type="ECO:0000256" key="3">
    <source>
        <dbReference type="ARBA" id="ARBA00023163"/>
    </source>
</evidence>
<accession>A0ABD3C263</accession>